<evidence type="ECO:0000313" key="2">
    <source>
        <dbReference type="Proteomes" id="UP000339249"/>
    </source>
</evidence>
<dbReference type="EMBL" id="CABDVU010000001">
    <property type="protein sequence ID" value="VTN11958.1"/>
    <property type="molecule type" value="Genomic_DNA"/>
</dbReference>
<gene>
    <name evidence="1" type="ORF">NCTC9185_03921</name>
</gene>
<protein>
    <submittedName>
        <fullName evidence="1">Uncharacterized protein</fullName>
    </submittedName>
</protein>
<dbReference type="Proteomes" id="UP000339249">
    <property type="component" value="Unassembled WGS sequence"/>
</dbReference>
<dbReference type="AlphaFoldDB" id="A0A4U9D6X8"/>
<proteinExistence type="predicted"/>
<name>A0A4U9D6X8_RAOTE</name>
<sequence length="50" mass="5400">MPETYTATSAATGTWTEAEIPPTARLLDPLAQQHRQSPFGDRRLSCAIAA</sequence>
<reference evidence="1 2" key="1">
    <citation type="submission" date="2019-04" db="EMBL/GenBank/DDBJ databases">
        <authorList>
            <consortium name="Pathogen Informatics"/>
        </authorList>
    </citation>
    <scope>NUCLEOTIDE SEQUENCE [LARGE SCALE GENOMIC DNA]</scope>
    <source>
        <strain evidence="1 2">NCTC9185</strain>
    </source>
</reference>
<organism evidence="1 2">
    <name type="scientific">Raoultella terrigena</name>
    <name type="common">Klebsiella terrigena</name>
    <dbReference type="NCBI Taxonomy" id="577"/>
    <lineage>
        <taxon>Bacteria</taxon>
        <taxon>Pseudomonadati</taxon>
        <taxon>Pseudomonadota</taxon>
        <taxon>Gammaproteobacteria</taxon>
        <taxon>Enterobacterales</taxon>
        <taxon>Enterobacteriaceae</taxon>
        <taxon>Klebsiella/Raoultella group</taxon>
        <taxon>Raoultella</taxon>
    </lineage>
</organism>
<accession>A0A4U9D6X8</accession>
<evidence type="ECO:0000313" key="1">
    <source>
        <dbReference type="EMBL" id="VTN11958.1"/>
    </source>
</evidence>